<dbReference type="Proteomes" id="UP000240608">
    <property type="component" value="Unassembled WGS sequence"/>
</dbReference>
<reference evidence="1 2" key="1">
    <citation type="submission" date="2018-03" db="EMBL/GenBank/DDBJ databases">
        <title>Cross-interface Injection: A General Nanoliter Liquid Handling Method Applied to Single Cells Genome Amplification Automated Nanoliter Liquid Handling Applied to Single Cell Multiple Displacement Amplification.</title>
        <authorList>
            <person name="Yun J."/>
            <person name="Xu P."/>
            <person name="Xu J."/>
            <person name="Dai X."/>
            <person name="Wang Y."/>
            <person name="Zheng X."/>
            <person name="Cao C."/>
            <person name="Yi Q."/>
            <person name="Zhu Y."/>
            <person name="Wang L."/>
            <person name="Dong Z."/>
            <person name="Huang Y."/>
            <person name="Huang L."/>
            <person name="Du W."/>
        </authorList>
    </citation>
    <scope>NUCLEOTIDE SEQUENCE [LARGE SCALE GENOMIC DNA]</scope>
    <source>
        <strain evidence="1 2">Z-D1-2</strain>
    </source>
</reference>
<name>A0A2T4DTI2_9BACT</name>
<sequence length="96" mass="11562">MKLLKVLFNSKKFINLKLEIGNGKYHEELVEIKNLSQRIEELHNHYFPHKDTEKIESIWCLVGNIINEHYYGEEKEIRRRTKHLRPGAKVYCFPPQ</sequence>
<evidence type="ECO:0000313" key="2">
    <source>
        <dbReference type="Proteomes" id="UP000240608"/>
    </source>
</evidence>
<evidence type="ECO:0000313" key="1">
    <source>
        <dbReference type="EMBL" id="PTB97028.1"/>
    </source>
</evidence>
<organism evidence="1 2">
    <name type="scientific">Marivirga lumbricoides</name>
    <dbReference type="NCBI Taxonomy" id="1046115"/>
    <lineage>
        <taxon>Bacteria</taxon>
        <taxon>Pseudomonadati</taxon>
        <taxon>Bacteroidota</taxon>
        <taxon>Cytophagia</taxon>
        <taxon>Cytophagales</taxon>
        <taxon>Marivirgaceae</taxon>
        <taxon>Marivirga</taxon>
    </lineage>
</organism>
<gene>
    <name evidence="1" type="ORF">C9994_04685</name>
</gene>
<proteinExistence type="predicted"/>
<dbReference type="EMBL" id="PYVU01000027">
    <property type="protein sequence ID" value="PTB97028.1"/>
    <property type="molecule type" value="Genomic_DNA"/>
</dbReference>
<dbReference type="AlphaFoldDB" id="A0A2T4DTI2"/>
<comment type="caution">
    <text evidence="1">The sequence shown here is derived from an EMBL/GenBank/DDBJ whole genome shotgun (WGS) entry which is preliminary data.</text>
</comment>
<accession>A0A2T4DTI2</accession>
<protein>
    <submittedName>
        <fullName evidence="1">Uncharacterized protein</fullName>
    </submittedName>
</protein>